<dbReference type="Proteomes" id="UP001215712">
    <property type="component" value="Unassembled WGS sequence"/>
</dbReference>
<feature type="domain" description="F-box" evidence="1">
    <location>
        <begin position="46"/>
        <end position="82"/>
    </location>
</feature>
<keyword evidence="3" id="KW-1185">Reference proteome</keyword>
<dbReference type="SUPFAM" id="SSF81383">
    <property type="entry name" value="F-box domain"/>
    <property type="match status" value="1"/>
</dbReference>
<dbReference type="AlphaFoldDB" id="A0AAD6HHT7"/>
<evidence type="ECO:0000259" key="1">
    <source>
        <dbReference type="Pfam" id="PF00646"/>
    </source>
</evidence>
<evidence type="ECO:0000313" key="3">
    <source>
        <dbReference type="Proteomes" id="UP001215712"/>
    </source>
</evidence>
<dbReference type="InterPro" id="IPR036047">
    <property type="entry name" value="F-box-like_dom_sf"/>
</dbReference>
<sequence length="526" mass="60233">MRGLPNLRAKLSKLGSKLRSSLRTVMKTARSIARKRSQNYPDLAFLPQDVFWLIIDNLTPCDVVRCRRVSPLWNAAFGNPRVLAYMLKHHFPWTDEAQSLHLAGASELTIQYIRRLHDKVAARYHRLQTGNPCSIKKFPMCNALNEYGVPTLARVPPWNLHTSHLTNRLDRQFPEALWSHEDGLVVFPSKRWDFITMLDLKKDQHHLVPFMMHSKTIRRIRLHLQLLVIEWADEKCLYGPGPQNRVHGHYASSFDIVRKDDGNWSIVPRNESQIVDIGYPIGENDVFFSAHNRDYYAVYLWQPNHNFNGQGTDPHELLTVWDISKNSLHRSSGDSTGSAAVNMGENEENFPSMVATFDLNHLNLRQRQNPSIQGLHITNDGESIVIDDDLGLPRVVQTTFPLQGLGPHQRVERDVILPPYRSNSNIEATFMSRQLLNVDTWYGLVAQALDENSGVSFCLHFDVLEWFEHAGREDQRGLPLKLTIQAKDSQVTSENLDFSGTGKICGGENYVIGEDRNNQLVIYRFD</sequence>
<gene>
    <name evidence="2" type="ORF">N7493_007494</name>
</gene>
<proteinExistence type="predicted"/>
<dbReference type="Pfam" id="PF00646">
    <property type="entry name" value="F-box"/>
    <property type="match status" value="1"/>
</dbReference>
<organism evidence="2 3">
    <name type="scientific">Penicillium malachiteum</name>
    <dbReference type="NCBI Taxonomy" id="1324776"/>
    <lineage>
        <taxon>Eukaryota</taxon>
        <taxon>Fungi</taxon>
        <taxon>Dikarya</taxon>
        <taxon>Ascomycota</taxon>
        <taxon>Pezizomycotina</taxon>
        <taxon>Eurotiomycetes</taxon>
        <taxon>Eurotiomycetidae</taxon>
        <taxon>Eurotiales</taxon>
        <taxon>Aspergillaceae</taxon>
        <taxon>Penicillium</taxon>
    </lineage>
</organism>
<reference evidence="2" key="2">
    <citation type="submission" date="2023-01" db="EMBL/GenBank/DDBJ databases">
        <authorList>
            <person name="Petersen C."/>
        </authorList>
    </citation>
    <scope>NUCLEOTIDE SEQUENCE</scope>
    <source>
        <strain evidence="2">IBT 17514</strain>
    </source>
</reference>
<protein>
    <recommendedName>
        <fullName evidence="1">F-box domain-containing protein</fullName>
    </recommendedName>
</protein>
<accession>A0AAD6HHT7</accession>
<evidence type="ECO:0000313" key="2">
    <source>
        <dbReference type="EMBL" id="KAJ5719039.1"/>
    </source>
</evidence>
<dbReference type="EMBL" id="JAQJAN010000011">
    <property type="protein sequence ID" value="KAJ5719039.1"/>
    <property type="molecule type" value="Genomic_DNA"/>
</dbReference>
<name>A0AAD6HHT7_9EURO</name>
<reference evidence="2" key="1">
    <citation type="journal article" date="2023" name="IMA Fungus">
        <title>Comparative genomic study of the Penicillium genus elucidates a diverse pangenome and 15 lateral gene transfer events.</title>
        <authorList>
            <person name="Petersen C."/>
            <person name="Sorensen T."/>
            <person name="Nielsen M.R."/>
            <person name="Sondergaard T.E."/>
            <person name="Sorensen J.L."/>
            <person name="Fitzpatrick D.A."/>
            <person name="Frisvad J.C."/>
            <person name="Nielsen K.L."/>
        </authorList>
    </citation>
    <scope>NUCLEOTIDE SEQUENCE</scope>
    <source>
        <strain evidence="2">IBT 17514</strain>
    </source>
</reference>
<comment type="caution">
    <text evidence="2">The sequence shown here is derived from an EMBL/GenBank/DDBJ whole genome shotgun (WGS) entry which is preliminary data.</text>
</comment>
<dbReference type="InterPro" id="IPR001810">
    <property type="entry name" value="F-box_dom"/>
</dbReference>
<dbReference type="CDD" id="cd09917">
    <property type="entry name" value="F-box_SF"/>
    <property type="match status" value="1"/>
</dbReference>